<dbReference type="Proteomes" id="UP000719500">
    <property type="component" value="Unassembled WGS sequence"/>
</dbReference>
<protein>
    <submittedName>
        <fullName evidence="1">MGMT family protein</fullName>
    </submittedName>
</protein>
<dbReference type="InterPro" id="IPR036388">
    <property type="entry name" value="WH-like_DNA-bd_sf"/>
</dbReference>
<organism evidence="1 2">
    <name type="scientific">Oscillibacter valericigenes</name>
    <dbReference type="NCBI Taxonomy" id="351091"/>
    <lineage>
        <taxon>Bacteria</taxon>
        <taxon>Bacillati</taxon>
        <taxon>Bacillota</taxon>
        <taxon>Clostridia</taxon>
        <taxon>Eubacteriales</taxon>
        <taxon>Oscillospiraceae</taxon>
        <taxon>Oscillibacter</taxon>
    </lineage>
</organism>
<proteinExistence type="predicted"/>
<name>A0ABS2FYM3_9FIRM</name>
<sequence length="160" mass="18108">MTQEAQKDFNAMLRQPRDMPRVQTVTDPGTIAKYGGSRMLLAPPLAYDAVMRAVPFGRLTTAGEIRAHLARRHQADFTDPMTAGIFISMAAWASFQRPERDTPYWRTLKAGGELNEKYPGGIPAQRALLEAEGHTVVSRGRTRLRWFVRDYERSLFPLSE</sequence>
<dbReference type="Gene3D" id="1.10.10.10">
    <property type="entry name" value="Winged helix-like DNA-binding domain superfamily/Winged helix DNA-binding domain"/>
    <property type="match status" value="1"/>
</dbReference>
<keyword evidence="2" id="KW-1185">Reference proteome</keyword>
<gene>
    <name evidence="1" type="ORF">H9X91_11115</name>
</gene>
<dbReference type="RefSeq" id="WP_204805094.1">
    <property type="nucleotide sequence ID" value="NZ_JACSNX010000020.1"/>
</dbReference>
<evidence type="ECO:0000313" key="1">
    <source>
        <dbReference type="EMBL" id="MBM6851986.1"/>
    </source>
</evidence>
<accession>A0ABS2FYM3</accession>
<dbReference type="EMBL" id="JACSNX010000020">
    <property type="protein sequence ID" value="MBM6851986.1"/>
    <property type="molecule type" value="Genomic_DNA"/>
</dbReference>
<evidence type="ECO:0000313" key="2">
    <source>
        <dbReference type="Proteomes" id="UP000719500"/>
    </source>
</evidence>
<comment type="caution">
    <text evidence="1">The sequence shown here is derived from an EMBL/GenBank/DDBJ whole genome shotgun (WGS) entry which is preliminary data.</text>
</comment>
<reference evidence="1 2" key="1">
    <citation type="journal article" date="2021" name="Sci. Rep.">
        <title>The distribution of antibiotic resistance genes in chicken gut microbiota commensals.</title>
        <authorList>
            <person name="Juricova H."/>
            <person name="Matiasovicova J."/>
            <person name="Kubasova T."/>
            <person name="Cejkova D."/>
            <person name="Rychlik I."/>
        </authorList>
    </citation>
    <scope>NUCLEOTIDE SEQUENCE [LARGE SCALE GENOMIC DNA]</scope>
    <source>
        <strain evidence="1 2">An411</strain>
    </source>
</reference>